<sequence length="66" mass="7599">MSQTVRVRSSRAMCRRCSRIPRCSLLRQAPPVRKSRFELSTIIRSKQFANEEHQDAKNVLPLLASS</sequence>
<dbReference type="AlphaFoldDB" id="A0A0P1ABU3"/>
<dbReference type="GeneID" id="36410333"/>
<evidence type="ECO:0000313" key="2">
    <source>
        <dbReference type="Proteomes" id="UP000054928"/>
    </source>
</evidence>
<evidence type="ECO:0000313" key="1">
    <source>
        <dbReference type="EMBL" id="CEG38343.1"/>
    </source>
</evidence>
<reference evidence="2" key="1">
    <citation type="submission" date="2014-09" db="EMBL/GenBank/DDBJ databases">
        <authorList>
            <person name="Sharma Rahul"/>
            <person name="Thines Marco"/>
        </authorList>
    </citation>
    <scope>NUCLEOTIDE SEQUENCE [LARGE SCALE GENOMIC DNA]</scope>
</reference>
<keyword evidence="2" id="KW-1185">Reference proteome</keyword>
<organism evidence="1 2">
    <name type="scientific">Plasmopara halstedii</name>
    <name type="common">Downy mildew of sunflower</name>
    <dbReference type="NCBI Taxonomy" id="4781"/>
    <lineage>
        <taxon>Eukaryota</taxon>
        <taxon>Sar</taxon>
        <taxon>Stramenopiles</taxon>
        <taxon>Oomycota</taxon>
        <taxon>Peronosporomycetes</taxon>
        <taxon>Peronosporales</taxon>
        <taxon>Peronosporaceae</taxon>
        <taxon>Plasmopara</taxon>
    </lineage>
</organism>
<dbReference type="EMBL" id="CCYD01000321">
    <property type="protein sequence ID" value="CEG38343.1"/>
    <property type="molecule type" value="Genomic_DNA"/>
</dbReference>
<dbReference type="RefSeq" id="XP_024574712.1">
    <property type="nucleotide sequence ID" value="XM_024723768.2"/>
</dbReference>
<name>A0A0P1ABU3_PLAHL</name>
<accession>A0A0P1ABU3</accession>
<protein>
    <submittedName>
        <fullName evidence="1">Uncharacterized protein</fullName>
    </submittedName>
</protein>
<proteinExistence type="predicted"/>
<dbReference type="Proteomes" id="UP000054928">
    <property type="component" value="Unassembled WGS sequence"/>
</dbReference>